<organism evidence="15 16">
    <name type="scientific">Candidatus Roizmanbacteria bacterium CG_4_10_14_0_8_um_filter_33_9</name>
    <dbReference type="NCBI Taxonomy" id="1974826"/>
    <lineage>
        <taxon>Bacteria</taxon>
        <taxon>Candidatus Roizmaniibacteriota</taxon>
    </lineage>
</organism>
<feature type="transmembrane region" description="Helical" evidence="13">
    <location>
        <begin position="48"/>
        <end position="69"/>
    </location>
</feature>
<name>A0A2M7QGW0_9BACT</name>
<evidence type="ECO:0000256" key="9">
    <source>
        <dbReference type="ARBA" id="ARBA00022833"/>
    </source>
</evidence>
<keyword evidence="8" id="KW-0378">Hydrolase</keyword>
<accession>A0A2M7QGW0</accession>
<feature type="transmembrane region" description="Helical" evidence="13">
    <location>
        <begin position="175"/>
        <end position="193"/>
    </location>
</feature>
<comment type="similarity">
    <text evidence="3">Belongs to the peptidase M50B family.</text>
</comment>
<evidence type="ECO:0000256" key="2">
    <source>
        <dbReference type="ARBA" id="ARBA00004651"/>
    </source>
</evidence>
<evidence type="ECO:0000313" key="16">
    <source>
        <dbReference type="Proteomes" id="UP000229401"/>
    </source>
</evidence>
<dbReference type="Pfam" id="PF02163">
    <property type="entry name" value="Peptidase_M50"/>
    <property type="match status" value="2"/>
</dbReference>
<reference evidence="16" key="1">
    <citation type="submission" date="2017-09" db="EMBL/GenBank/DDBJ databases">
        <title>Depth-based differentiation of microbial function through sediment-hosted aquifers and enrichment of novel symbionts in the deep terrestrial subsurface.</title>
        <authorList>
            <person name="Probst A.J."/>
            <person name="Ladd B."/>
            <person name="Jarett J.K."/>
            <person name="Geller-Mcgrath D.E."/>
            <person name="Sieber C.M.K."/>
            <person name="Emerson J.B."/>
            <person name="Anantharaman K."/>
            <person name="Thomas B.C."/>
            <person name="Malmstrom R."/>
            <person name="Stieglmeier M."/>
            <person name="Klingl A."/>
            <person name="Woyke T."/>
            <person name="Ryan C.M."/>
            <person name="Banfield J.F."/>
        </authorList>
    </citation>
    <scope>NUCLEOTIDE SEQUENCE [LARGE SCALE GENOMIC DNA]</scope>
</reference>
<dbReference type="PANTHER" id="PTHR35864:SF1">
    <property type="entry name" value="ZINC METALLOPROTEASE YWHC-RELATED"/>
    <property type="match status" value="1"/>
</dbReference>
<dbReference type="GO" id="GO:0046872">
    <property type="term" value="F:metal ion binding"/>
    <property type="evidence" value="ECO:0007669"/>
    <property type="project" value="UniProtKB-KW"/>
</dbReference>
<gene>
    <name evidence="15" type="ORF">COY87_05520</name>
</gene>
<evidence type="ECO:0000256" key="13">
    <source>
        <dbReference type="SAM" id="Phobius"/>
    </source>
</evidence>
<dbReference type="EMBL" id="PFLI01000187">
    <property type="protein sequence ID" value="PIY71564.1"/>
    <property type="molecule type" value="Genomic_DNA"/>
</dbReference>
<feature type="domain" description="Peptidase M50" evidence="14">
    <location>
        <begin position="133"/>
        <end position="167"/>
    </location>
</feature>
<dbReference type="GO" id="GO:0008237">
    <property type="term" value="F:metallopeptidase activity"/>
    <property type="evidence" value="ECO:0007669"/>
    <property type="project" value="UniProtKB-KW"/>
</dbReference>
<feature type="transmembrane region" description="Helical" evidence="13">
    <location>
        <begin position="90"/>
        <end position="114"/>
    </location>
</feature>
<dbReference type="GO" id="GO:0005886">
    <property type="term" value="C:plasma membrane"/>
    <property type="evidence" value="ECO:0007669"/>
    <property type="project" value="UniProtKB-SubCell"/>
</dbReference>
<evidence type="ECO:0000313" key="15">
    <source>
        <dbReference type="EMBL" id="PIY71564.1"/>
    </source>
</evidence>
<evidence type="ECO:0000256" key="10">
    <source>
        <dbReference type="ARBA" id="ARBA00022989"/>
    </source>
</evidence>
<dbReference type="InterPro" id="IPR044537">
    <property type="entry name" value="Rip2-like"/>
</dbReference>
<evidence type="ECO:0000256" key="12">
    <source>
        <dbReference type="ARBA" id="ARBA00023136"/>
    </source>
</evidence>
<keyword evidence="5 15" id="KW-0645">Protease</keyword>
<dbReference type="InterPro" id="IPR052348">
    <property type="entry name" value="Metallopeptidase_M50B"/>
</dbReference>
<keyword evidence="10 13" id="KW-1133">Transmembrane helix</keyword>
<evidence type="ECO:0000256" key="5">
    <source>
        <dbReference type="ARBA" id="ARBA00022670"/>
    </source>
</evidence>
<dbReference type="InterPro" id="IPR008915">
    <property type="entry name" value="Peptidase_M50"/>
</dbReference>
<dbReference type="AlphaFoldDB" id="A0A2M7QGW0"/>
<evidence type="ECO:0000256" key="11">
    <source>
        <dbReference type="ARBA" id="ARBA00023049"/>
    </source>
</evidence>
<keyword evidence="12 13" id="KW-0472">Membrane</keyword>
<evidence type="ECO:0000256" key="8">
    <source>
        <dbReference type="ARBA" id="ARBA00022801"/>
    </source>
</evidence>
<evidence type="ECO:0000256" key="3">
    <source>
        <dbReference type="ARBA" id="ARBA00007931"/>
    </source>
</evidence>
<comment type="caution">
    <text evidence="15">The sequence shown here is derived from an EMBL/GenBank/DDBJ whole genome shotgun (WGS) entry which is preliminary data.</text>
</comment>
<comment type="subcellular location">
    <subcellularLocation>
        <location evidence="2">Cell membrane</location>
        <topology evidence="2">Multi-pass membrane protein</topology>
    </subcellularLocation>
</comment>
<feature type="domain" description="Peptidase M50" evidence="14">
    <location>
        <begin position="16"/>
        <end position="113"/>
    </location>
</feature>
<dbReference type="GO" id="GO:0006508">
    <property type="term" value="P:proteolysis"/>
    <property type="evidence" value="ECO:0007669"/>
    <property type="project" value="UniProtKB-KW"/>
</dbReference>
<proteinExistence type="inferred from homology"/>
<keyword evidence="11" id="KW-0482">Metalloprotease</keyword>
<keyword evidence="6 13" id="KW-0812">Transmembrane</keyword>
<comment type="cofactor">
    <cofactor evidence="1">
        <name>Zn(2+)</name>
        <dbReference type="ChEBI" id="CHEBI:29105"/>
    </cofactor>
</comment>
<evidence type="ECO:0000256" key="1">
    <source>
        <dbReference type="ARBA" id="ARBA00001947"/>
    </source>
</evidence>
<evidence type="ECO:0000256" key="4">
    <source>
        <dbReference type="ARBA" id="ARBA00022475"/>
    </source>
</evidence>
<evidence type="ECO:0000256" key="7">
    <source>
        <dbReference type="ARBA" id="ARBA00022723"/>
    </source>
</evidence>
<feature type="transmembrane region" description="Helical" evidence="13">
    <location>
        <begin position="120"/>
        <end position="146"/>
    </location>
</feature>
<sequence>MINTFFSSPILFFISLAALLVAIAVHECAHAWTANRLGDPTARLAGRISLNPFVHLDLSGLLFLLFFGFGWGKPVEFDAFNLKNPRKDAALISVAGPISNIVLALVLSLILRLFTFYNLSFLHTIGEIILIRFILMNLVLGVFNLIPIHPLDGFKIVGGILSEERSREWYGLERYGMLFLILLIIPIGGSSLLDGVLQPALRLLFPLFIPTAGLGVV</sequence>
<protein>
    <submittedName>
        <fullName evidence="15">Site-2 protease family protein</fullName>
    </submittedName>
</protein>
<evidence type="ECO:0000259" key="14">
    <source>
        <dbReference type="Pfam" id="PF02163"/>
    </source>
</evidence>
<evidence type="ECO:0000256" key="6">
    <source>
        <dbReference type="ARBA" id="ARBA00022692"/>
    </source>
</evidence>
<dbReference type="PANTHER" id="PTHR35864">
    <property type="entry name" value="ZINC METALLOPROTEASE MJ0611-RELATED"/>
    <property type="match status" value="1"/>
</dbReference>
<keyword evidence="7" id="KW-0479">Metal-binding</keyword>
<dbReference type="CDD" id="cd06158">
    <property type="entry name" value="S2P-M50_like_1"/>
    <property type="match status" value="1"/>
</dbReference>
<dbReference type="Proteomes" id="UP000229401">
    <property type="component" value="Unassembled WGS sequence"/>
</dbReference>
<keyword evidence="9" id="KW-0862">Zinc</keyword>
<keyword evidence="4" id="KW-1003">Cell membrane</keyword>